<name>A0A372IQ26_9BACT</name>
<dbReference type="Proteomes" id="UP000264702">
    <property type="component" value="Unassembled WGS sequence"/>
</dbReference>
<keyword evidence="5" id="KW-1185">Reference proteome</keyword>
<dbReference type="Pfam" id="PF05016">
    <property type="entry name" value="ParE_toxin"/>
    <property type="match status" value="1"/>
</dbReference>
<protein>
    <recommendedName>
        <fullName evidence="3">Toxin</fullName>
    </recommendedName>
</protein>
<evidence type="ECO:0000256" key="3">
    <source>
        <dbReference type="PIRNR" id="PIRNR029218"/>
    </source>
</evidence>
<organism evidence="4 5">
    <name type="scientific">Paracidobacterium acidisoli</name>
    <dbReference type="NCBI Taxonomy" id="2303751"/>
    <lineage>
        <taxon>Bacteria</taxon>
        <taxon>Pseudomonadati</taxon>
        <taxon>Acidobacteriota</taxon>
        <taxon>Terriglobia</taxon>
        <taxon>Terriglobales</taxon>
        <taxon>Acidobacteriaceae</taxon>
        <taxon>Paracidobacterium</taxon>
    </lineage>
</organism>
<gene>
    <name evidence="4" type="ORF">D0Y96_10230</name>
</gene>
<accession>A0A372IQ26</accession>
<evidence type="ECO:0000256" key="2">
    <source>
        <dbReference type="ARBA" id="ARBA00022649"/>
    </source>
</evidence>
<evidence type="ECO:0000256" key="1">
    <source>
        <dbReference type="ARBA" id="ARBA00006226"/>
    </source>
</evidence>
<reference evidence="4 5" key="1">
    <citation type="submission" date="2018-08" db="EMBL/GenBank/DDBJ databases">
        <title>Acidipila sp. 4G-K13, an acidobacterium isolated from forest soil.</title>
        <authorList>
            <person name="Gao Z.-H."/>
            <person name="Qiu L.-H."/>
        </authorList>
    </citation>
    <scope>NUCLEOTIDE SEQUENCE [LARGE SCALE GENOMIC DNA]</scope>
    <source>
        <strain evidence="4 5">4G-K13</strain>
    </source>
</reference>
<evidence type="ECO:0000313" key="4">
    <source>
        <dbReference type="EMBL" id="RFU17070.1"/>
    </source>
</evidence>
<dbReference type="OrthoDB" id="532309at2"/>
<dbReference type="PIRSF" id="PIRSF029218">
    <property type="entry name" value="ParE"/>
    <property type="match status" value="1"/>
</dbReference>
<dbReference type="RefSeq" id="WP_117299330.1">
    <property type="nucleotide sequence ID" value="NZ_QVQT02000003.1"/>
</dbReference>
<dbReference type="InterPro" id="IPR035093">
    <property type="entry name" value="RelE/ParE_toxin_dom_sf"/>
</dbReference>
<dbReference type="PANTHER" id="PTHR33755">
    <property type="entry name" value="TOXIN PARE1-RELATED"/>
    <property type="match status" value="1"/>
</dbReference>
<evidence type="ECO:0000313" key="5">
    <source>
        <dbReference type="Proteomes" id="UP000264702"/>
    </source>
</evidence>
<comment type="similarity">
    <text evidence="1 3">Belongs to the RelE toxin family.</text>
</comment>
<sequence>MIFRLSRQARQDLLQIRNYIAEDSEAAADRFIDFLIGRFQMLGASPGAGRRRDELRPGYRSFPAGQYVIFYRVEEYGVAIMHVLHGKRDIDGLMQGDL</sequence>
<dbReference type="InterPro" id="IPR028344">
    <property type="entry name" value="ParE1/4"/>
</dbReference>
<comment type="caution">
    <text evidence="4">The sequence shown here is derived from an EMBL/GenBank/DDBJ whole genome shotgun (WGS) entry which is preliminary data.</text>
</comment>
<dbReference type="InterPro" id="IPR051803">
    <property type="entry name" value="TA_system_RelE-like_toxin"/>
</dbReference>
<keyword evidence="2" id="KW-1277">Toxin-antitoxin system</keyword>
<dbReference type="AlphaFoldDB" id="A0A372IQ26"/>
<dbReference type="InterPro" id="IPR007712">
    <property type="entry name" value="RelE/ParE_toxin"/>
</dbReference>
<dbReference type="EMBL" id="QVQT01000003">
    <property type="protein sequence ID" value="RFU17070.1"/>
    <property type="molecule type" value="Genomic_DNA"/>
</dbReference>
<dbReference type="Gene3D" id="3.30.2310.20">
    <property type="entry name" value="RelE-like"/>
    <property type="match status" value="1"/>
</dbReference>
<proteinExistence type="inferred from homology"/>